<protein>
    <submittedName>
        <fullName evidence="2">Uncharacterized protein</fullName>
    </submittedName>
</protein>
<reference evidence="2" key="1">
    <citation type="journal article" date="2023" name="Mol. Biol. Evol.">
        <title>Third-Generation Sequencing Reveals the Adaptive Role of the Epigenome in Three Deep-Sea Polychaetes.</title>
        <authorList>
            <person name="Perez M."/>
            <person name="Aroh O."/>
            <person name="Sun Y."/>
            <person name="Lan Y."/>
            <person name="Juniper S.K."/>
            <person name="Young C.R."/>
            <person name="Angers B."/>
            <person name="Qian P.Y."/>
        </authorList>
    </citation>
    <scope>NUCLEOTIDE SEQUENCE</scope>
    <source>
        <strain evidence="2">P08H-3</strain>
    </source>
</reference>
<name>A0AAD9IVZ6_9ANNE</name>
<dbReference type="PANTHER" id="PTHR23302:SF40">
    <property type="entry name" value="TRANSMEMBRANE CHANNEL-LIKE PROTEIN"/>
    <property type="match status" value="1"/>
</dbReference>
<dbReference type="PANTHER" id="PTHR23302">
    <property type="entry name" value="TRANSMEMBRANE CHANNEL-RELATED"/>
    <property type="match status" value="1"/>
</dbReference>
<keyword evidence="1" id="KW-0812">Transmembrane</keyword>
<dbReference type="EMBL" id="JAODUP010001073">
    <property type="protein sequence ID" value="KAK2141588.1"/>
    <property type="molecule type" value="Genomic_DNA"/>
</dbReference>
<keyword evidence="1" id="KW-1133">Transmembrane helix</keyword>
<comment type="caution">
    <text evidence="2">The sequence shown here is derived from an EMBL/GenBank/DDBJ whole genome shotgun (WGS) entry which is preliminary data.</text>
</comment>
<dbReference type="GO" id="GO:0005886">
    <property type="term" value="C:plasma membrane"/>
    <property type="evidence" value="ECO:0007669"/>
    <property type="project" value="InterPro"/>
</dbReference>
<dbReference type="InterPro" id="IPR038900">
    <property type="entry name" value="TMC"/>
</dbReference>
<feature type="transmembrane region" description="Helical" evidence="1">
    <location>
        <begin position="28"/>
        <end position="49"/>
    </location>
</feature>
<sequence length="274" mass="30722">MLYVRSWAVLMCNIPHERVFKASRSNNFYFALLLLMLFLVTLPLIYLLMVVQPSLDCGPFSGLEKSYYIFTNTIEAEFPSWLNRAVFYVASPGVILPVFLLMSKETSSHETRSGNIVNLRISFALKKSSHFQERTEEKRKIYAMADARAKRSFQLRQQQRNDVNSPLLSFAPNPSSRSAVSRYGSIEAAPKPESSSTRMANAQVIRVPNLTEQQAAALRRQNPNIHVITASEARIRGLLPLEESSVTSLNCQPGIPYTSHITPPIAIVQGEGAM</sequence>
<organism evidence="2 3">
    <name type="scientific">Paralvinella palmiformis</name>
    <dbReference type="NCBI Taxonomy" id="53620"/>
    <lineage>
        <taxon>Eukaryota</taxon>
        <taxon>Metazoa</taxon>
        <taxon>Spiralia</taxon>
        <taxon>Lophotrochozoa</taxon>
        <taxon>Annelida</taxon>
        <taxon>Polychaeta</taxon>
        <taxon>Sedentaria</taxon>
        <taxon>Canalipalpata</taxon>
        <taxon>Terebellida</taxon>
        <taxon>Terebelliformia</taxon>
        <taxon>Alvinellidae</taxon>
        <taxon>Paralvinella</taxon>
    </lineage>
</organism>
<dbReference type="GO" id="GO:0008381">
    <property type="term" value="F:mechanosensitive monoatomic ion channel activity"/>
    <property type="evidence" value="ECO:0007669"/>
    <property type="project" value="TreeGrafter"/>
</dbReference>
<dbReference type="Proteomes" id="UP001208570">
    <property type="component" value="Unassembled WGS sequence"/>
</dbReference>
<accession>A0AAD9IVZ6</accession>
<evidence type="ECO:0000313" key="2">
    <source>
        <dbReference type="EMBL" id="KAK2141588.1"/>
    </source>
</evidence>
<proteinExistence type="predicted"/>
<dbReference type="AlphaFoldDB" id="A0AAD9IVZ6"/>
<evidence type="ECO:0000313" key="3">
    <source>
        <dbReference type="Proteomes" id="UP001208570"/>
    </source>
</evidence>
<gene>
    <name evidence="2" type="ORF">LSH36_1073g00009</name>
</gene>
<keyword evidence="3" id="KW-1185">Reference proteome</keyword>
<keyword evidence="1" id="KW-0472">Membrane</keyword>
<feature type="transmembrane region" description="Helical" evidence="1">
    <location>
        <begin position="85"/>
        <end position="102"/>
    </location>
</feature>
<evidence type="ECO:0000256" key="1">
    <source>
        <dbReference type="SAM" id="Phobius"/>
    </source>
</evidence>